<proteinExistence type="predicted"/>
<keyword evidence="2" id="KW-0472">Membrane</keyword>
<keyword evidence="2" id="KW-0812">Transmembrane</keyword>
<dbReference type="PANTHER" id="PTHR37919:SF2">
    <property type="entry name" value="EXPERA DOMAIN-CONTAINING PROTEIN"/>
    <property type="match status" value="1"/>
</dbReference>
<dbReference type="PANTHER" id="PTHR37919">
    <property type="entry name" value="PROTEIN CBG05606"/>
    <property type="match status" value="1"/>
</dbReference>
<organism evidence="3 4">
    <name type="scientific">Phlyctema vagabunda</name>
    <dbReference type="NCBI Taxonomy" id="108571"/>
    <lineage>
        <taxon>Eukaryota</taxon>
        <taxon>Fungi</taxon>
        <taxon>Dikarya</taxon>
        <taxon>Ascomycota</taxon>
        <taxon>Pezizomycotina</taxon>
        <taxon>Leotiomycetes</taxon>
        <taxon>Helotiales</taxon>
        <taxon>Dermateaceae</taxon>
        <taxon>Phlyctema</taxon>
    </lineage>
</organism>
<evidence type="ECO:0008006" key="5">
    <source>
        <dbReference type="Google" id="ProtNLM"/>
    </source>
</evidence>
<keyword evidence="2" id="KW-1133">Transmembrane helix</keyword>
<feature type="transmembrane region" description="Helical" evidence="2">
    <location>
        <begin position="149"/>
        <end position="170"/>
    </location>
</feature>
<sequence length="236" mass="26045">MVSTRSKKDFSEPDSTPTKIASAKWSHTPSNLTLIWLFIAIPLVTWDAGYVLLRPYSMPGGSLHWPIWAPYELYGTVDYIYGWKAWNEKNGFTGAQTALNVVETSMYIYYLYVLYAYGKPSAAPGRGAPKPAKVGFLGEQRSLNGRTGAVAVLVAFSAAVMTVSKTVLYWLNEYYSGFDNIGHNKLIDLIFLWIIPNGAWLILPSYMIYVCGSEILEGLVLASGGEATDGSLSKNE</sequence>
<feature type="compositionally biased region" description="Basic and acidic residues" evidence="1">
    <location>
        <begin position="1"/>
        <end position="11"/>
    </location>
</feature>
<gene>
    <name evidence="3" type="ORF">PVAG01_05366</name>
</gene>
<evidence type="ECO:0000256" key="2">
    <source>
        <dbReference type="SAM" id="Phobius"/>
    </source>
</evidence>
<feature type="transmembrane region" description="Helical" evidence="2">
    <location>
        <begin position="34"/>
        <end position="53"/>
    </location>
</feature>
<feature type="transmembrane region" description="Helical" evidence="2">
    <location>
        <begin position="190"/>
        <end position="209"/>
    </location>
</feature>
<evidence type="ECO:0000313" key="3">
    <source>
        <dbReference type="EMBL" id="KAL3423619.1"/>
    </source>
</evidence>
<comment type="caution">
    <text evidence="3">The sequence shown here is derived from an EMBL/GenBank/DDBJ whole genome shotgun (WGS) entry which is preliminary data.</text>
</comment>
<dbReference type="EMBL" id="JBFCZG010000004">
    <property type="protein sequence ID" value="KAL3423619.1"/>
    <property type="molecule type" value="Genomic_DNA"/>
</dbReference>
<evidence type="ECO:0000256" key="1">
    <source>
        <dbReference type="SAM" id="MobiDB-lite"/>
    </source>
</evidence>
<evidence type="ECO:0000313" key="4">
    <source>
        <dbReference type="Proteomes" id="UP001629113"/>
    </source>
</evidence>
<protein>
    <recommendedName>
        <fullName evidence="5">C6 transcription factor</fullName>
    </recommendedName>
</protein>
<accession>A0ABR4PJU1</accession>
<feature type="region of interest" description="Disordered" evidence="1">
    <location>
        <begin position="1"/>
        <end position="22"/>
    </location>
</feature>
<feature type="compositionally biased region" description="Polar residues" evidence="1">
    <location>
        <begin position="13"/>
        <end position="22"/>
    </location>
</feature>
<reference evidence="3 4" key="1">
    <citation type="submission" date="2024-06" db="EMBL/GenBank/DDBJ databases">
        <title>Complete genome of Phlyctema vagabunda strain 19-DSS-EL-015.</title>
        <authorList>
            <person name="Fiorenzani C."/>
        </authorList>
    </citation>
    <scope>NUCLEOTIDE SEQUENCE [LARGE SCALE GENOMIC DNA]</scope>
    <source>
        <strain evidence="3 4">19-DSS-EL-015</strain>
    </source>
</reference>
<name>A0ABR4PJU1_9HELO</name>
<dbReference type="Proteomes" id="UP001629113">
    <property type="component" value="Unassembled WGS sequence"/>
</dbReference>
<keyword evidence="4" id="KW-1185">Reference proteome</keyword>